<dbReference type="Pfam" id="PF09664">
    <property type="entry name" value="DUF2399"/>
    <property type="match status" value="1"/>
</dbReference>
<organism evidence="2 3">
    <name type="scientific">Streptomyces exfoliatus</name>
    <name type="common">Streptomyces hydrogenans</name>
    <dbReference type="NCBI Taxonomy" id="1905"/>
    <lineage>
        <taxon>Bacteria</taxon>
        <taxon>Bacillati</taxon>
        <taxon>Actinomycetota</taxon>
        <taxon>Actinomycetes</taxon>
        <taxon>Kitasatosporales</taxon>
        <taxon>Streptomycetaceae</taxon>
        <taxon>Streptomyces</taxon>
    </lineage>
</organism>
<dbReference type="InterPro" id="IPR024465">
    <property type="entry name" value="DUF2399"/>
</dbReference>
<dbReference type="RefSeq" id="WP_359212793.1">
    <property type="nucleotide sequence ID" value="NZ_JBEZAM010000045.1"/>
</dbReference>
<dbReference type="Proteomes" id="UP001551210">
    <property type="component" value="Unassembled WGS sequence"/>
</dbReference>
<gene>
    <name evidence="2" type="ORF">AB0A76_25935</name>
</gene>
<accession>A0ABV3D2A5</accession>
<name>A0ABV3D2A5_STREX</name>
<feature type="domain" description="DUF2399" evidence="1">
    <location>
        <begin position="3"/>
        <end position="112"/>
    </location>
</feature>
<protein>
    <submittedName>
        <fullName evidence="2">DUF2399 domain-containing protein</fullName>
    </submittedName>
</protein>
<reference evidence="2 3" key="1">
    <citation type="submission" date="2024-06" db="EMBL/GenBank/DDBJ databases">
        <title>The Natural Products Discovery Center: Release of the First 8490 Sequenced Strains for Exploring Actinobacteria Biosynthetic Diversity.</title>
        <authorList>
            <person name="Kalkreuter E."/>
            <person name="Kautsar S.A."/>
            <person name="Yang D."/>
            <person name="Bader C.D."/>
            <person name="Teijaro C.N."/>
            <person name="Fluegel L."/>
            <person name="Davis C.M."/>
            <person name="Simpson J.R."/>
            <person name="Lauterbach L."/>
            <person name="Steele A.D."/>
            <person name="Gui C."/>
            <person name="Meng S."/>
            <person name="Li G."/>
            <person name="Viehrig K."/>
            <person name="Ye F."/>
            <person name="Su P."/>
            <person name="Kiefer A.F."/>
            <person name="Nichols A."/>
            <person name="Cepeda A.J."/>
            <person name="Yan W."/>
            <person name="Fan B."/>
            <person name="Jiang Y."/>
            <person name="Adhikari A."/>
            <person name="Zheng C.-J."/>
            <person name="Schuster L."/>
            <person name="Cowan T.M."/>
            <person name="Smanski M.J."/>
            <person name="Chevrette M.G."/>
            <person name="De Carvalho L.P.S."/>
            <person name="Shen B."/>
        </authorList>
    </citation>
    <scope>NUCLEOTIDE SEQUENCE [LARGE SCALE GENOMIC DNA]</scope>
    <source>
        <strain evidence="2 3">NPDC045705</strain>
    </source>
</reference>
<dbReference type="EMBL" id="JBEZAM010000045">
    <property type="protein sequence ID" value="MEU7296608.1"/>
    <property type="molecule type" value="Genomic_DNA"/>
</dbReference>
<comment type="caution">
    <text evidence="2">The sequence shown here is derived from an EMBL/GenBank/DDBJ whole genome shotgun (WGS) entry which is preliminary data.</text>
</comment>
<keyword evidence="3" id="KW-1185">Reference proteome</keyword>
<evidence type="ECO:0000313" key="3">
    <source>
        <dbReference type="Proteomes" id="UP001551210"/>
    </source>
</evidence>
<sequence>MLAAQEHGSRAASLVCLQGQPSVAALTLLHHLHACGTALSYHGGFDWGGIRMASTVLRHAPWRPWRYSAADYRDTVRARAGGPPLSGRAIEAAWDSELPEALAQLSVRVEEE</sequence>
<evidence type="ECO:0000259" key="1">
    <source>
        <dbReference type="Pfam" id="PF09664"/>
    </source>
</evidence>
<proteinExistence type="predicted"/>
<evidence type="ECO:0000313" key="2">
    <source>
        <dbReference type="EMBL" id="MEU7296608.1"/>
    </source>
</evidence>